<feature type="region of interest" description="Disordered" evidence="1">
    <location>
        <begin position="21"/>
        <end position="62"/>
    </location>
</feature>
<feature type="signal peptide" evidence="2">
    <location>
        <begin position="1"/>
        <end position="21"/>
    </location>
</feature>
<dbReference type="RefSeq" id="WP_167954117.1">
    <property type="nucleotide sequence ID" value="NZ_JAATJE010000001.1"/>
</dbReference>
<keyword evidence="2" id="KW-0732">Signal</keyword>
<organism evidence="3 4">
    <name type="scientific">Sphingomonas jejuensis</name>
    <dbReference type="NCBI Taxonomy" id="904715"/>
    <lineage>
        <taxon>Bacteria</taxon>
        <taxon>Pseudomonadati</taxon>
        <taxon>Pseudomonadota</taxon>
        <taxon>Alphaproteobacteria</taxon>
        <taxon>Sphingomonadales</taxon>
        <taxon>Sphingomonadaceae</taxon>
        <taxon>Sphingomonas</taxon>
    </lineage>
</organism>
<feature type="chain" id="PRO_5045382020" description="Lipoprotein" evidence="2">
    <location>
        <begin position="22"/>
        <end position="178"/>
    </location>
</feature>
<gene>
    <name evidence="3" type="ORF">GGR88_001730</name>
</gene>
<evidence type="ECO:0000313" key="4">
    <source>
        <dbReference type="Proteomes" id="UP000734218"/>
    </source>
</evidence>
<evidence type="ECO:0000256" key="2">
    <source>
        <dbReference type="SAM" id="SignalP"/>
    </source>
</evidence>
<proteinExistence type="predicted"/>
<comment type="caution">
    <text evidence="3">The sequence shown here is derived from an EMBL/GenBank/DDBJ whole genome shotgun (WGS) entry which is preliminary data.</text>
</comment>
<feature type="compositionally biased region" description="Pro residues" evidence="1">
    <location>
        <begin position="24"/>
        <end position="46"/>
    </location>
</feature>
<sequence length="178" mass="18539">MRSKILPALVTLFLVAGCVRPDEPAPAPTPTPAPAPEPVPALPPSPQADWRDRPYSPGDWSYGQDGRGSLARFGPAGIAPEFAVRCERATRAVRLMRSGTAAPGAAMRVQTSTGVHAYATAASGGATPASVAEVPARDAGLDAMTFSRGRFIVTLPGTPDLILPARPEMARVVEDCRA</sequence>
<dbReference type="Proteomes" id="UP000734218">
    <property type="component" value="Unassembled WGS sequence"/>
</dbReference>
<evidence type="ECO:0008006" key="5">
    <source>
        <dbReference type="Google" id="ProtNLM"/>
    </source>
</evidence>
<dbReference type="EMBL" id="JAATJE010000001">
    <property type="protein sequence ID" value="NJC34256.1"/>
    <property type="molecule type" value="Genomic_DNA"/>
</dbReference>
<reference evidence="3 4" key="1">
    <citation type="submission" date="2020-03" db="EMBL/GenBank/DDBJ databases">
        <title>Genomic Encyclopedia of Type Strains, Phase IV (KMG-IV): sequencing the most valuable type-strain genomes for metagenomic binning, comparative biology and taxonomic classification.</title>
        <authorList>
            <person name="Goeker M."/>
        </authorList>
    </citation>
    <scope>NUCLEOTIDE SEQUENCE [LARGE SCALE GENOMIC DNA]</scope>
    <source>
        <strain evidence="3 4">DSM 27651</strain>
    </source>
</reference>
<protein>
    <recommendedName>
        <fullName evidence="5">Lipoprotein</fullName>
    </recommendedName>
</protein>
<keyword evidence="4" id="KW-1185">Reference proteome</keyword>
<accession>A0ABX0XLL1</accession>
<evidence type="ECO:0000256" key="1">
    <source>
        <dbReference type="SAM" id="MobiDB-lite"/>
    </source>
</evidence>
<name>A0ABX0XLL1_9SPHN</name>
<dbReference type="PROSITE" id="PS51257">
    <property type="entry name" value="PROKAR_LIPOPROTEIN"/>
    <property type="match status" value="1"/>
</dbReference>
<evidence type="ECO:0000313" key="3">
    <source>
        <dbReference type="EMBL" id="NJC34256.1"/>
    </source>
</evidence>